<dbReference type="PANTHER" id="PTHR30203">
    <property type="entry name" value="OUTER MEMBRANE CATION EFFLUX PROTEIN"/>
    <property type="match status" value="1"/>
</dbReference>
<keyword evidence="2" id="KW-1134">Transmembrane beta strand</keyword>
<dbReference type="STRING" id="104099.AD949_08310"/>
<keyword evidence="2" id="KW-0564">Palmitate</keyword>
<keyword evidence="2" id="KW-0472">Membrane</keyword>
<dbReference type="AlphaFoldDB" id="A0A4Y3TNF7"/>
<keyword evidence="2" id="KW-0812">Transmembrane</keyword>
<dbReference type="InterPro" id="IPR010131">
    <property type="entry name" value="MdtP/NodT-like"/>
</dbReference>
<keyword evidence="3" id="KW-0808">Transferase</keyword>
<dbReference type="InterPro" id="IPR003423">
    <property type="entry name" value="OMP_efflux"/>
</dbReference>
<keyword evidence="4" id="KW-1185">Reference proteome</keyword>
<dbReference type="PROSITE" id="PS51257">
    <property type="entry name" value="PROKAR_LIPOPROTEIN"/>
    <property type="match status" value="1"/>
</dbReference>
<reference evidence="3 4" key="1">
    <citation type="submission" date="2019-06" db="EMBL/GenBank/DDBJ databases">
        <title>Whole genome shotgun sequence of Acetobacter orleanensis NBRC 13752.</title>
        <authorList>
            <person name="Hosoyama A."/>
            <person name="Uohara A."/>
            <person name="Ohji S."/>
            <person name="Ichikawa N."/>
        </authorList>
    </citation>
    <scope>NUCLEOTIDE SEQUENCE [LARGE SCALE GENOMIC DNA]</scope>
    <source>
        <strain evidence="3 4">NBRC 13752</strain>
    </source>
</reference>
<comment type="similarity">
    <text evidence="1 2">Belongs to the outer membrane factor (OMF) (TC 1.B.17) family.</text>
</comment>
<protein>
    <submittedName>
        <fullName evidence="3">Histidine kinase</fullName>
    </submittedName>
</protein>
<keyword evidence="3" id="KW-0418">Kinase</keyword>
<dbReference type="Proteomes" id="UP000317617">
    <property type="component" value="Unassembled WGS sequence"/>
</dbReference>
<comment type="caution">
    <text evidence="3">The sequence shown here is derived from an EMBL/GenBank/DDBJ whole genome shotgun (WGS) entry which is preliminary data.</text>
</comment>
<organism evidence="3 4">
    <name type="scientific">Acetobacter orleanensis</name>
    <dbReference type="NCBI Taxonomy" id="104099"/>
    <lineage>
        <taxon>Bacteria</taxon>
        <taxon>Pseudomonadati</taxon>
        <taxon>Pseudomonadota</taxon>
        <taxon>Alphaproteobacteria</taxon>
        <taxon>Acetobacterales</taxon>
        <taxon>Acetobacteraceae</taxon>
        <taxon>Acetobacter</taxon>
    </lineage>
</organism>
<dbReference type="PANTHER" id="PTHR30203:SF33">
    <property type="entry name" value="BLR4455 PROTEIN"/>
    <property type="match status" value="1"/>
</dbReference>
<name>A0A4Y3TNF7_9PROT</name>
<feature type="chain" id="PRO_5021511979" evidence="2">
    <location>
        <begin position="22"/>
        <end position="492"/>
    </location>
</feature>
<dbReference type="Gene3D" id="2.20.200.10">
    <property type="entry name" value="Outer membrane efflux proteins (OEP)"/>
    <property type="match status" value="1"/>
</dbReference>
<dbReference type="GO" id="GO:0005886">
    <property type="term" value="C:plasma membrane"/>
    <property type="evidence" value="ECO:0007669"/>
    <property type="project" value="UniProtKB-SubCell"/>
</dbReference>
<keyword evidence="2" id="KW-0449">Lipoprotein</keyword>
<evidence type="ECO:0000256" key="2">
    <source>
        <dbReference type="RuleBase" id="RU362097"/>
    </source>
</evidence>
<gene>
    <name evidence="3" type="ORF">AOR01nite_17910</name>
</gene>
<dbReference type="EMBL" id="BJMU01000009">
    <property type="protein sequence ID" value="GEB83314.1"/>
    <property type="molecule type" value="Genomic_DNA"/>
</dbReference>
<evidence type="ECO:0000313" key="4">
    <source>
        <dbReference type="Proteomes" id="UP000317617"/>
    </source>
</evidence>
<dbReference type="NCBIfam" id="TIGR01845">
    <property type="entry name" value="outer_NodT"/>
    <property type="match status" value="1"/>
</dbReference>
<dbReference type="Pfam" id="PF02321">
    <property type="entry name" value="OEP"/>
    <property type="match status" value="2"/>
</dbReference>
<accession>A0A4Y3TNF7</accession>
<keyword evidence="2" id="KW-0732">Signal</keyword>
<evidence type="ECO:0000256" key="1">
    <source>
        <dbReference type="ARBA" id="ARBA00007613"/>
    </source>
</evidence>
<proteinExistence type="inferred from homology"/>
<dbReference type="RefSeq" id="WP_048835954.1">
    <property type="nucleotide sequence ID" value="NZ_BJMU01000009.1"/>
</dbReference>
<evidence type="ECO:0000313" key="3">
    <source>
        <dbReference type="EMBL" id="GEB83314.1"/>
    </source>
</evidence>
<dbReference type="GO" id="GO:0015562">
    <property type="term" value="F:efflux transmembrane transporter activity"/>
    <property type="evidence" value="ECO:0007669"/>
    <property type="project" value="InterPro"/>
</dbReference>
<feature type="signal peptide" evidence="2">
    <location>
        <begin position="1"/>
        <end position="21"/>
    </location>
</feature>
<dbReference type="Gene3D" id="1.20.1600.10">
    <property type="entry name" value="Outer membrane efflux proteins (OEP)"/>
    <property type="match status" value="1"/>
</dbReference>
<dbReference type="SUPFAM" id="SSF56954">
    <property type="entry name" value="Outer membrane efflux proteins (OEP)"/>
    <property type="match status" value="1"/>
</dbReference>
<comment type="subcellular location">
    <subcellularLocation>
        <location evidence="2">Cell membrane</location>
        <topology evidence="2">Lipid-anchor</topology>
    </subcellularLocation>
</comment>
<sequence>MRRSASPLRRILMAVAVTALAGCSVGPDYHRPALPVDNAYAPGNAAPTMTTGAAGPAGARQSFLPGQDISAQWWELFHCAALNGLVTHAIAHSPNLASAHQALMAAQEDVAAQKGALWPNISGSFNPTRNKISQGMGVQGFNSYLYNLHTLQLNISYMPDVWGGIRRQIEASAAQRALARFQLEAAYLSLTSNLVVAAIQYAAIRGQIEATEGTIASARAILAINEQQARFGDMGERDVAPQRLLLAQAEQALPPLHQQLAVQHDLIAALSGDGSDVSLPDFRLTDFHLPTDLPVSLPLNLIDQRPDIRAAEETVRAASAQIGIAVAARLPDINLIATPGLAFNRFSQLATPGYGAWTLASMITQPLFDGFTLLHQERGARATYRKAAEDYRSTVVLAVQNVSDALHAIHNDAETLATSVKADDQARRALSFARTGQRYGDESTLLVLTAEQGEMQARLAVVQAQSARLSDTAGLFQALGGGWWNRKNQPLP</sequence>
<dbReference type="GO" id="GO:0016301">
    <property type="term" value="F:kinase activity"/>
    <property type="evidence" value="ECO:0007669"/>
    <property type="project" value="UniProtKB-KW"/>
</dbReference>